<keyword evidence="3" id="KW-1185">Reference proteome</keyword>
<evidence type="ECO:0008006" key="4">
    <source>
        <dbReference type="Google" id="ProtNLM"/>
    </source>
</evidence>
<accession>A0A1I7NEQ5</accession>
<dbReference type="SUPFAM" id="SSF89392">
    <property type="entry name" value="Prokaryotic lipoproteins and lipoprotein localization factors"/>
    <property type="match status" value="1"/>
</dbReference>
<proteinExistence type="predicted"/>
<organism evidence="2 3">
    <name type="scientific">Hyphomicrobium facile</name>
    <dbReference type="NCBI Taxonomy" id="51670"/>
    <lineage>
        <taxon>Bacteria</taxon>
        <taxon>Pseudomonadati</taxon>
        <taxon>Pseudomonadota</taxon>
        <taxon>Alphaproteobacteria</taxon>
        <taxon>Hyphomicrobiales</taxon>
        <taxon>Hyphomicrobiaceae</taxon>
        <taxon>Hyphomicrobium</taxon>
    </lineage>
</organism>
<dbReference type="InterPro" id="IPR029046">
    <property type="entry name" value="LolA/LolB/LppX"/>
</dbReference>
<dbReference type="OrthoDB" id="116979at2"/>
<dbReference type="InterPro" id="IPR019207">
    <property type="entry name" value="DUF2092"/>
</dbReference>
<dbReference type="AlphaFoldDB" id="A0A1I7NEQ5"/>
<keyword evidence="1" id="KW-0732">Signal</keyword>
<dbReference type="Gene3D" id="2.50.20.10">
    <property type="entry name" value="Lipoprotein localisation LolA/LolB/LppX"/>
    <property type="match status" value="1"/>
</dbReference>
<evidence type="ECO:0000313" key="3">
    <source>
        <dbReference type="Proteomes" id="UP000199423"/>
    </source>
</evidence>
<evidence type="ECO:0000256" key="1">
    <source>
        <dbReference type="ARBA" id="ARBA00022729"/>
    </source>
</evidence>
<dbReference type="Pfam" id="PF09865">
    <property type="entry name" value="DUF2092"/>
    <property type="match status" value="1"/>
</dbReference>
<dbReference type="RefSeq" id="WP_092867281.1">
    <property type="nucleotide sequence ID" value="NZ_FPCH01000002.1"/>
</dbReference>
<dbReference type="EMBL" id="FPCH01000002">
    <property type="protein sequence ID" value="SFV33145.1"/>
    <property type="molecule type" value="Genomic_DNA"/>
</dbReference>
<reference evidence="3" key="1">
    <citation type="submission" date="2016-10" db="EMBL/GenBank/DDBJ databases">
        <authorList>
            <person name="Varghese N."/>
            <person name="Submissions S."/>
        </authorList>
    </citation>
    <scope>NUCLEOTIDE SEQUENCE [LARGE SCALE GENOMIC DNA]</scope>
    <source>
        <strain evidence="3">DSM 1565</strain>
    </source>
</reference>
<evidence type="ECO:0000313" key="2">
    <source>
        <dbReference type="EMBL" id="SFV33145.1"/>
    </source>
</evidence>
<name>A0A1I7NEQ5_9HYPH</name>
<protein>
    <recommendedName>
        <fullName evidence="4">Outer membrane lipoprotein-sorting protein</fullName>
    </recommendedName>
</protein>
<gene>
    <name evidence="2" type="ORF">SAMN04488557_1854</name>
</gene>
<sequence length="262" mass="29062">MKWPITFPRFLSIRFLTFLLSFSVFPITISVAQSVPQSAAQQANADDTRAVFKRLNDYLRSSDVQFQTSYDSRNTSLGPSRGTARFFVARPNLLRVELSGNGFAYLIVSDGTVFTIYDEKKRKYAQLPAPEKPIQAVNLFTGLAVFEAQVLRFLGAISDVANGDPSVRTDAGGLERVQDAQCNRYSIGYASDRDADKWDVWLENSGVPLPCKSVLMSQNNGNVQTNLYDWTNGRSPPDTFTFNPPAGSTKVGIGDLDMRSPY</sequence>
<dbReference type="Proteomes" id="UP000199423">
    <property type="component" value="Unassembled WGS sequence"/>
</dbReference>